<dbReference type="Pfam" id="PF10636">
    <property type="entry name" value="hemP"/>
    <property type="match status" value="1"/>
</dbReference>
<evidence type="ECO:0000313" key="1">
    <source>
        <dbReference type="EMBL" id="TWT76970.1"/>
    </source>
</evidence>
<evidence type="ECO:0000313" key="2">
    <source>
        <dbReference type="Proteomes" id="UP000318478"/>
    </source>
</evidence>
<proteinExistence type="predicted"/>
<gene>
    <name evidence="1" type="ORF">Pla123a_23950</name>
</gene>
<reference evidence="1 2" key="1">
    <citation type="submission" date="2019-02" db="EMBL/GenBank/DDBJ databases">
        <title>Deep-cultivation of Planctomycetes and their phenomic and genomic characterization uncovers novel biology.</title>
        <authorList>
            <person name="Wiegand S."/>
            <person name="Jogler M."/>
            <person name="Boedeker C."/>
            <person name="Pinto D."/>
            <person name="Vollmers J."/>
            <person name="Rivas-Marin E."/>
            <person name="Kohn T."/>
            <person name="Peeters S.H."/>
            <person name="Heuer A."/>
            <person name="Rast P."/>
            <person name="Oberbeckmann S."/>
            <person name="Bunk B."/>
            <person name="Jeske O."/>
            <person name="Meyerdierks A."/>
            <person name="Storesund J.E."/>
            <person name="Kallscheuer N."/>
            <person name="Luecker S."/>
            <person name="Lage O.M."/>
            <person name="Pohl T."/>
            <person name="Merkel B.J."/>
            <person name="Hornburger P."/>
            <person name="Mueller R.-W."/>
            <person name="Bruemmer F."/>
            <person name="Labrenz M."/>
            <person name="Spormann A.M."/>
            <person name="Op Den Camp H."/>
            <person name="Overmann J."/>
            <person name="Amann R."/>
            <person name="Jetten M.S.M."/>
            <person name="Mascher T."/>
            <person name="Medema M.H."/>
            <person name="Devos D.P."/>
            <person name="Kaster A.-K."/>
            <person name="Ovreas L."/>
            <person name="Rohde M."/>
            <person name="Galperin M.Y."/>
            <person name="Jogler C."/>
        </authorList>
    </citation>
    <scope>NUCLEOTIDE SEQUENCE [LARGE SCALE GENOMIC DNA]</scope>
    <source>
        <strain evidence="1 2">Pla123a</strain>
    </source>
</reference>
<organism evidence="1 2">
    <name type="scientific">Posidoniimonas polymericola</name>
    <dbReference type="NCBI Taxonomy" id="2528002"/>
    <lineage>
        <taxon>Bacteria</taxon>
        <taxon>Pseudomonadati</taxon>
        <taxon>Planctomycetota</taxon>
        <taxon>Planctomycetia</taxon>
        <taxon>Pirellulales</taxon>
        <taxon>Lacipirellulaceae</taxon>
        <taxon>Posidoniimonas</taxon>
    </lineage>
</organism>
<keyword evidence="2" id="KW-1185">Reference proteome</keyword>
<comment type="caution">
    <text evidence="1">The sequence shown here is derived from an EMBL/GenBank/DDBJ whole genome shotgun (WGS) entry which is preliminary data.</text>
</comment>
<dbReference type="Gene3D" id="2.10.70.10">
    <property type="entry name" value="Complement Module, domain 1"/>
    <property type="match status" value="1"/>
</dbReference>
<dbReference type="InterPro" id="IPR019600">
    <property type="entry name" value="Hemin_uptake_protein_HemP"/>
</dbReference>
<dbReference type="AlphaFoldDB" id="A0A5C5YQD3"/>
<name>A0A5C5YQD3_9BACT</name>
<accession>A0A5C5YQD3</accession>
<dbReference type="EMBL" id="SJPO01000005">
    <property type="protein sequence ID" value="TWT76970.1"/>
    <property type="molecule type" value="Genomic_DNA"/>
</dbReference>
<dbReference type="Proteomes" id="UP000318478">
    <property type="component" value="Unassembled WGS sequence"/>
</dbReference>
<sequence length="30" mass="3674">MEGQRQLIIRHDGQPYRLIITRNNRLILQK</sequence>
<protein>
    <submittedName>
        <fullName evidence="1">Hemin uptake protein hemP</fullName>
    </submittedName>
</protein>